<evidence type="ECO:0000313" key="3">
    <source>
        <dbReference type="EMBL" id="APV34794.1"/>
    </source>
</evidence>
<name>A0A1P8EF13_9GAMM</name>
<dbReference type="CDD" id="cd01949">
    <property type="entry name" value="GGDEF"/>
    <property type="match status" value="1"/>
</dbReference>
<dbReference type="SMART" id="SM00267">
    <property type="entry name" value="GGDEF"/>
    <property type="match status" value="1"/>
</dbReference>
<dbReference type="PANTHER" id="PTHR45138">
    <property type="entry name" value="REGULATORY COMPONENTS OF SENSORY TRANSDUCTION SYSTEM"/>
    <property type="match status" value="1"/>
</dbReference>
<reference evidence="3 4" key="1">
    <citation type="submission" date="2016-08" db="EMBL/GenBank/DDBJ databases">
        <title>Complete genome sequence of Acinetobacter baylyi strain GFJ2.</title>
        <authorList>
            <person name="Tabata M."/>
            <person name="Kuboki S."/>
            <person name="Gibu N."/>
            <person name="Kinouchi Y."/>
            <person name="Vangnai A."/>
            <person name="Kasai D."/>
            <person name="Fukuda M."/>
        </authorList>
    </citation>
    <scope>NUCLEOTIDE SEQUENCE [LARGE SCALE GENOMIC DNA]</scope>
    <source>
        <strain evidence="3 4">GFJ2</strain>
    </source>
</reference>
<dbReference type="STRING" id="487316.BEN76_01670"/>
<sequence>MPTLDSSIFDLAPIPMWLEDYSGIKIQFDEWRDQGIQDLRTFLREDLERVRQCAHKIKLIRVNQKTLQLFEAASFEQLCDNLAVIFQQDMLDSHLNELVDLWEGKTLFSSMAVNYTLSGRRLDIQLHGTILPGYEDSFARVLVTTEDVTQVHHARRLEEKNRRLAESRFHYSPASLWVEDFSRVKFRLDQLRQLGIDDFRTFIDVHPEFVNQCVEDILILDVNQATLDLFQAPDKATLLKNTHKIFAKEMLSTFREQLIELWKGNIHHQREAINYALDGSIRNVLLQFTVFPGYEHNWGIVQVALTDITARKKAENYLEYLGKHDVLTKLHNRSFYSEEIHRLERSMVRPISCIFLDMNGLKAINDYHGHDAGDDVLRRVGQILTQSIQQTPYTASRIGGDEFVILMHGADETAVSVMLQTIDALLTLDNQFYSSQPISISMGYATTREHETMESMLKRADAEMYTKKKMHHDRV</sequence>
<organism evidence="3 4">
    <name type="scientific">Acinetobacter soli</name>
    <dbReference type="NCBI Taxonomy" id="487316"/>
    <lineage>
        <taxon>Bacteria</taxon>
        <taxon>Pseudomonadati</taxon>
        <taxon>Pseudomonadota</taxon>
        <taxon>Gammaproteobacteria</taxon>
        <taxon>Moraxellales</taxon>
        <taxon>Moraxellaceae</taxon>
        <taxon>Acinetobacter</taxon>
    </lineage>
</organism>
<dbReference type="GO" id="GO:0016301">
    <property type="term" value="F:kinase activity"/>
    <property type="evidence" value="ECO:0007669"/>
    <property type="project" value="UniProtKB-KW"/>
</dbReference>
<dbReference type="EMBL" id="CP016896">
    <property type="protein sequence ID" value="APV34794.1"/>
    <property type="molecule type" value="Genomic_DNA"/>
</dbReference>
<dbReference type="Pfam" id="PF00990">
    <property type="entry name" value="GGDEF"/>
    <property type="match status" value="1"/>
</dbReference>
<keyword evidence="3" id="KW-0808">Transferase</keyword>
<accession>A0A1P8EF13</accession>
<evidence type="ECO:0000313" key="4">
    <source>
        <dbReference type="Proteomes" id="UP000185674"/>
    </source>
</evidence>
<dbReference type="NCBIfam" id="TIGR00254">
    <property type="entry name" value="GGDEF"/>
    <property type="match status" value="1"/>
</dbReference>
<evidence type="ECO:0000256" key="1">
    <source>
        <dbReference type="ARBA" id="ARBA00012528"/>
    </source>
</evidence>
<dbReference type="Proteomes" id="UP000185674">
    <property type="component" value="Chromosome"/>
</dbReference>
<dbReference type="InterPro" id="IPR043128">
    <property type="entry name" value="Rev_trsase/Diguanyl_cyclase"/>
</dbReference>
<dbReference type="InterPro" id="IPR029787">
    <property type="entry name" value="Nucleotide_cyclase"/>
</dbReference>
<dbReference type="PROSITE" id="PS50887">
    <property type="entry name" value="GGDEF"/>
    <property type="match status" value="1"/>
</dbReference>
<dbReference type="AlphaFoldDB" id="A0A1P8EF13"/>
<protein>
    <recommendedName>
        <fullName evidence="1">diguanylate cyclase</fullName>
        <ecNumber evidence="1">2.7.7.65</ecNumber>
    </recommendedName>
</protein>
<dbReference type="RefSeq" id="WP_076032051.1">
    <property type="nucleotide sequence ID" value="NZ_BKJL01000002.1"/>
</dbReference>
<dbReference type="KEGG" id="asol:BEN76_01670"/>
<dbReference type="eggNOG" id="COG2199">
    <property type="taxonomic scope" value="Bacteria"/>
</dbReference>
<dbReference type="InterPro" id="IPR000160">
    <property type="entry name" value="GGDEF_dom"/>
</dbReference>
<dbReference type="Gene3D" id="3.30.70.270">
    <property type="match status" value="1"/>
</dbReference>
<dbReference type="InterPro" id="IPR050469">
    <property type="entry name" value="Diguanylate_Cyclase"/>
</dbReference>
<dbReference type="GO" id="GO:0052621">
    <property type="term" value="F:diguanylate cyclase activity"/>
    <property type="evidence" value="ECO:0007669"/>
    <property type="project" value="UniProtKB-EC"/>
</dbReference>
<dbReference type="EC" id="2.7.7.65" evidence="1"/>
<evidence type="ECO:0000256" key="2">
    <source>
        <dbReference type="ARBA" id="ARBA00034247"/>
    </source>
</evidence>
<dbReference type="Gene3D" id="3.30.450.20">
    <property type="entry name" value="PAS domain"/>
    <property type="match status" value="1"/>
</dbReference>
<dbReference type="GeneID" id="67511708"/>
<gene>
    <name evidence="3" type="ORF">BEN76_01670</name>
</gene>
<dbReference type="PANTHER" id="PTHR45138:SF9">
    <property type="entry name" value="DIGUANYLATE CYCLASE DGCM-RELATED"/>
    <property type="match status" value="1"/>
</dbReference>
<dbReference type="InterPro" id="IPR035965">
    <property type="entry name" value="PAS-like_dom_sf"/>
</dbReference>
<comment type="catalytic activity">
    <reaction evidence="2">
        <text>2 GTP = 3',3'-c-di-GMP + 2 diphosphate</text>
        <dbReference type="Rhea" id="RHEA:24898"/>
        <dbReference type="ChEBI" id="CHEBI:33019"/>
        <dbReference type="ChEBI" id="CHEBI:37565"/>
        <dbReference type="ChEBI" id="CHEBI:58805"/>
        <dbReference type="EC" id="2.7.7.65"/>
    </reaction>
</comment>
<dbReference type="SUPFAM" id="SSF55785">
    <property type="entry name" value="PYP-like sensor domain (PAS domain)"/>
    <property type="match status" value="1"/>
</dbReference>
<dbReference type="SUPFAM" id="SSF55073">
    <property type="entry name" value="Nucleotide cyclase"/>
    <property type="match status" value="1"/>
</dbReference>
<keyword evidence="3" id="KW-0418">Kinase</keyword>
<proteinExistence type="predicted"/>